<dbReference type="GO" id="GO:1902600">
    <property type="term" value="P:proton transmembrane transport"/>
    <property type="evidence" value="ECO:0007669"/>
    <property type="project" value="InterPro"/>
</dbReference>
<feature type="transmembrane region" description="Helical" evidence="7">
    <location>
        <begin position="63"/>
        <end position="84"/>
    </location>
</feature>
<evidence type="ECO:0000256" key="1">
    <source>
        <dbReference type="ARBA" id="ARBA00004141"/>
    </source>
</evidence>
<dbReference type="OrthoDB" id="9793589at2"/>
<dbReference type="EMBL" id="MSIE01000071">
    <property type="protein sequence ID" value="OLF10819.1"/>
    <property type="molecule type" value="Genomic_DNA"/>
</dbReference>
<comment type="caution">
    <text evidence="9">The sequence shown here is derived from an EMBL/GenBank/DDBJ whole genome shotgun (WGS) entry which is preliminary data.</text>
</comment>
<gene>
    <name evidence="9" type="ORF">BU204_30900</name>
</gene>
<name>A0A1Q8C8X3_9PSEU</name>
<dbReference type="PANTHER" id="PTHR32468:SF0">
    <property type="entry name" value="K(+)_H(+) ANTIPORTER 1"/>
    <property type="match status" value="1"/>
</dbReference>
<dbReference type="PANTHER" id="PTHR32468">
    <property type="entry name" value="CATION/H + ANTIPORTER"/>
    <property type="match status" value="1"/>
</dbReference>
<keyword evidence="3 7" id="KW-0812">Transmembrane</keyword>
<keyword evidence="10" id="KW-1185">Reference proteome</keyword>
<keyword evidence="6 7" id="KW-0472">Membrane</keyword>
<dbReference type="InterPro" id="IPR006153">
    <property type="entry name" value="Cation/H_exchanger_TM"/>
</dbReference>
<evidence type="ECO:0000313" key="10">
    <source>
        <dbReference type="Proteomes" id="UP000185596"/>
    </source>
</evidence>
<evidence type="ECO:0000256" key="3">
    <source>
        <dbReference type="ARBA" id="ARBA00022692"/>
    </source>
</evidence>
<evidence type="ECO:0000256" key="5">
    <source>
        <dbReference type="ARBA" id="ARBA00023065"/>
    </source>
</evidence>
<evidence type="ECO:0000256" key="7">
    <source>
        <dbReference type="SAM" id="Phobius"/>
    </source>
</evidence>
<organism evidence="9 10">
    <name type="scientific">Actinophytocola xanthii</name>
    <dbReference type="NCBI Taxonomy" id="1912961"/>
    <lineage>
        <taxon>Bacteria</taxon>
        <taxon>Bacillati</taxon>
        <taxon>Actinomycetota</taxon>
        <taxon>Actinomycetes</taxon>
        <taxon>Pseudonocardiales</taxon>
        <taxon>Pseudonocardiaceae</taxon>
    </lineage>
</organism>
<reference evidence="9 10" key="1">
    <citation type="submission" date="2016-12" db="EMBL/GenBank/DDBJ databases">
        <title>The draft genome sequence of Actinophytocola sp. 11-183.</title>
        <authorList>
            <person name="Wang W."/>
            <person name="Yuan L."/>
        </authorList>
    </citation>
    <scope>NUCLEOTIDE SEQUENCE [LARGE SCALE GENOMIC DNA]</scope>
    <source>
        <strain evidence="9 10">11-183</strain>
    </source>
</reference>
<evidence type="ECO:0000256" key="4">
    <source>
        <dbReference type="ARBA" id="ARBA00022989"/>
    </source>
</evidence>
<dbReference type="GO" id="GO:0016020">
    <property type="term" value="C:membrane"/>
    <property type="evidence" value="ECO:0007669"/>
    <property type="project" value="UniProtKB-SubCell"/>
</dbReference>
<accession>A0A1Q8C8X3</accession>
<keyword evidence="5" id="KW-0406">Ion transport</keyword>
<keyword evidence="2" id="KW-0813">Transport</keyword>
<feature type="transmembrane region" description="Helical" evidence="7">
    <location>
        <begin position="35"/>
        <end position="57"/>
    </location>
</feature>
<dbReference type="InterPro" id="IPR050794">
    <property type="entry name" value="CPA2_transporter"/>
</dbReference>
<dbReference type="GO" id="GO:0015297">
    <property type="term" value="F:antiporter activity"/>
    <property type="evidence" value="ECO:0007669"/>
    <property type="project" value="InterPro"/>
</dbReference>
<dbReference type="STRING" id="1912961.BU204_30900"/>
<evidence type="ECO:0000259" key="8">
    <source>
        <dbReference type="Pfam" id="PF00999"/>
    </source>
</evidence>
<dbReference type="AlphaFoldDB" id="A0A1Q8C8X3"/>
<dbReference type="Proteomes" id="UP000185596">
    <property type="component" value="Unassembled WGS sequence"/>
</dbReference>
<keyword evidence="4 7" id="KW-1133">Transmembrane helix</keyword>
<evidence type="ECO:0000313" key="9">
    <source>
        <dbReference type="EMBL" id="OLF10819.1"/>
    </source>
</evidence>
<feature type="transmembrane region" description="Helical" evidence="7">
    <location>
        <begin position="163"/>
        <end position="185"/>
    </location>
</feature>
<dbReference type="Gene3D" id="1.20.1530.20">
    <property type="match status" value="1"/>
</dbReference>
<protein>
    <recommendedName>
        <fullName evidence="8">Cation/H+ exchanger transmembrane domain-containing protein</fullName>
    </recommendedName>
</protein>
<dbReference type="RefSeq" id="WP_075129322.1">
    <property type="nucleotide sequence ID" value="NZ_MSIE01000071.1"/>
</dbReference>
<evidence type="ECO:0000256" key="2">
    <source>
        <dbReference type="ARBA" id="ARBA00022448"/>
    </source>
</evidence>
<proteinExistence type="predicted"/>
<dbReference type="InterPro" id="IPR038770">
    <property type="entry name" value="Na+/solute_symporter_sf"/>
</dbReference>
<comment type="subcellular location">
    <subcellularLocation>
        <location evidence="1">Membrane</location>
        <topology evidence="1">Multi-pass membrane protein</topology>
    </subcellularLocation>
</comment>
<feature type="domain" description="Cation/H+ exchanger transmembrane" evidence="8">
    <location>
        <begin position="16"/>
        <end position="192"/>
    </location>
</feature>
<feature type="transmembrane region" description="Helical" evidence="7">
    <location>
        <begin position="125"/>
        <end position="151"/>
    </location>
</feature>
<sequence>MPVLVGVGLAAVLLAAAVLGDLMRRLRQPPVIGEITAVFLLGPLGLGAVSPGLHALLFPPQSLPLYAALGHVGLVLFIFSLGHEFRSAALSHRSEVMAATTAGFLVPAVLGGAVGLLVYGSTSTAGGVGSCLFFAVAISATALPVLSRILLDYHLSETRLGRTALPAAAMIDLLAWLMLAVAVGVTGSDGGGCGGPAGRPWRCSWPWSPFGSVGAGGWPRRWAGWRRRR</sequence>
<feature type="transmembrane region" description="Helical" evidence="7">
    <location>
        <begin position="6"/>
        <end position="23"/>
    </location>
</feature>
<feature type="transmembrane region" description="Helical" evidence="7">
    <location>
        <begin position="96"/>
        <end position="119"/>
    </location>
</feature>
<evidence type="ECO:0000256" key="6">
    <source>
        <dbReference type="ARBA" id="ARBA00023136"/>
    </source>
</evidence>
<dbReference type="Pfam" id="PF00999">
    <property type="entry name" value="Na_H_Exchanger"/>
    <property type="match status" value="1"/>
</dbReference>